<dbReference type="SMART" id="SM00034">
    <property type="entry name" value="CLECT"/>
    <property type="match status" value="1"/>
</dbReference>
<keyword evidence="4" id="KW-1185">Reference proteome</keyword>
<dbReference type="InterPro" id="IPR001304">
    <property type="entry name" value="C-type_lectin-like"/>
</dbReference>
<reference evidence="3" key="1">
    <citation type="submission" date="2020-10" db="EMBL/GenBank/DDBJ databases">
        <authorList>
            <person name="Kikuchi T."/>
        </authorList>
    </citation>
    <scope>NUCLEOTIDE SEQUENCE</scope>
    <source>
        <strain evidence="3">NKZ352</strain>
    </source>
</reference>
<dbReference type="Proteomes" id="UP000835052">
    <property type="component" value="Unassembled WGS sequence"/>
</dbReference>
<dbReference type="Pfam" id="PF00059">
    <property type="entry name" value="Lectin_C"/>
    <property type="match status" value="1"/>
</dbReference>
<name>A0A8S1HU00_9PELO</name>
<dbReference type="InterPro" id="IPR016187">
    <property type="entry name" value="CTDL_fold"/>
</dbReference>
<gene>
    <name evidence="3" type="ORF">CAUJ_LOCUS16062</name>
</gene>
<organism evidence="3 4">
    <name type="scientific">Caenorhabditis auriculariae</name>
    <dbReference type="NCBI Taxonomy" id="2777116"/>
    <lineage>
        <taxon>Eukaryota</taxon>
        <taxon>Metazoa</taxon>
        <taxon>Ecdysozoa</taxon>
        <taxon>Nematoda</taxon>
        <taxon>Chromadorea</taxon>
        <taxon>Rhabditida</taxon>
        <taxon>Rhabditina</taxon>
        <taxon>Rhabditomorpha</taxon>
        <taxon>Rhabditoidea</taxon>
        <taxon>Rhabditidae</taxon>
        <taxon>Peloderinae</taxon>
        <taxon>Caenorhabditis</taxon>
    </lineage>
</organism>
<dbReference type="PANTHER" id="PTHR22803">
    <property type="entry name" value="MANNOSE, PHOSPHOLIPASE, LECTIN RECEPTOR RELATED"/>
    <property type="match status" value="1"/>
</dbReference>
<evidence type="ECO:0000313" key="3">
    <source>
        <dbReference type="EMBL" id="CAD6200163.1"/>
    </source>
</evidence>
<evidence type="ECO:0000256" key="1">
    <source>
        <dbReference type="SAM" id="SignalP"/>
    </source>
</evidence>
<dbReference type="SUPFAM" id="SSF56436">
    <property type="entry name" value="C-type lectin-like"/>
    <property type="match status" value="1"/>
</dbReference>
<dbReference type="InterPro" id="IPR016186">
    <property type="entry name" value="C-type_lectin-like/link_sf"/>
</dbReference>
<dbReference type="CDD" id="cd00037">
    <property type="entry name" value="CLECT"/>
    <property type="match status" value="1"/>
</dbReference>
<keyword evidence="1" id="KW-0732">Signal</keyword>
<dbReference type="Gene3D" id="3.10.100.10">
    <property type="entry name" value="Mannose-Binding Protein A, subunit A"/>
    <property type="match status" value="1"/>
</dbReference>
<dbReference type="InterPro" id="IPR050111">
    <property type="entry name" value="C-type_lectin/snaclec_domain"/>
</dbReference>
<evidence type="ECO:0000259" key="2">
    <source>
        <dbReference type="PROSITE" id="PS50041"/>
    </source>
</evidence>
<proteinExistence type="predicted"/>
<comment type="caution">
    <text evidence="3">The sequence shown here is derived from an EMBL/GenBank/DDBJ whole genome shotgun (WGS) entry which is preliminary data.</text>
</comment>
<feature type="domain" description="C-type lectin" evidence="2">
    <location>
        <begin position="50"/>
        <end position="153"/>
    </location>
</feature>
<dbReference type="EMBL" id="CAJGYM010000245">
    <property type="protein sequence ID" value="CAD6200163.1"/>
    <property type="molecule type" value="Genomic_DNA"/>
</dbReference>
<accession>A0A8S1HU00</accession>
<dbReference type="OrthoDB" id="5853226at2759"/>
<dbReference type="AlphaFoldDB" id="A0A8S1HU00"/>
<evidence type="ECO:0000313" key="4">
    <source>
        <dbReference type="Proteomes" id="UP000835052"/>
    </source>
</evidence>
<feature type="signal peptide" evidence="1">
    <location>
        <begin position="1"/>
        <end position="18"/>
    </location>
</feature>
<sequence>MLIFAVCLAGAVIQPVSSQFGFHSSFPHSFYSLDEDTLETPHRQVGKIDRSGSMYKLFSERKNWDDAEAHCQSLDAHLAVVDNQTKNDFVTGLLSESRTSDLAWIGMKTKTTSMPTSFTNFAAESPIDGCAVIDKSGVWSIRSCIQLRPFICQIVKA</sequence>
<dbReference type="PROSITE" id="PS50041">
    <property type="entry name" value="C_TYPE_LECTIN_2"/>
    <property type="match status" value="1"/>
</dbReference>
<protein>
    <recommendedName>
        <fullName evidence="2">C-type lectin domain-containing protein</fullName>
    </recommendedName>
</protein>
<feature type="chain" id="PRO_5035925542" description="C-type lectin domain-containing protein" evidence="1">
    <location>
        <begin position="19"/>
        <end position="157"/>
    </location>
</feature>